<dbReference type="CDD" id="cd11386">
    <property type="entry name" value="MCP_signal"/>
    <property type="match status" value="1"/>
</dbReference>
<dbReference type="Gene3D" id="3.30.450.20">
    <property type="entry name" value="PAS domain"/>
    <property type="match status" value="1"/>
</dbReference>
<dbReference type="InterPro" id="IPR004090">
    <property type="entry name" value="Chemotax_Me-accpt_rcpt"/>
</dbReference>
<gene>
    <name evidence="11" type="ORF">JJB74_10325</name>
</gene>
<dbReference type="CDD" id="cd06225">
    <property type="entry name" value="HAMP"/>
    <property type="match status" value="1"/>
</dbReference>
<evidence type="ECO:0000313" key="11">
    <source>
        <dbReference type="EMBL" id="MBK4735003.1"/>
    </source>
</evidence>
<dbReference type="PANTHER" id="PTHR43531:SF14">
    <property type="entry name" value="METHYL-ACCEPTING CHEMOTAXIS PROTEIN I-RELATED"/>
    <property type="match status" value="1"/>
</dbReference>
<dbReference type="AlphaFoldDB" id="A0A934STN3"/>
<evidence type="ECO:0000313" key="12">
    <source>
        <dbReference type="Proteomes" id="UP000622890"/>
    </source>
</evidence>
<keyword evidence="8" id="KW-0807">Transducer</keyword>
<evidence type="ECO:0000256" key="3">
    <source>
        <dbReference type="ARBA" id="ARBA00022481"/>
    </source>
</evidence>
<comment type="subcellular location">
    <subcellularLocation>
        <location evidence="1">Cell membrane</location>
        <topology evidence="1">Multi-pass membrane protein</topology>
    </subcellularLocation>
</comment>
<dbReference type="RefSeq" id="WP_200591767.1">
    <property type="nucleotide sequence ID" value="NZ_JAEPBG010000003.1"/>
</dbReference>
<reference evidence="11" key="1">
    <citation type="submission" date="2021-01" db="EMBL/GenBank/DDBJ databases">
        <title>Genome sequence of strain Noviherbaspirillum sp. DKR-6.</title>
        <authorList>
            <person name="Chaudhary D.K."/>
        </authorList>
    </citation>
    <scope>NUCLEOTIDE SEQUENCE</scope>
    <source>
        <strain evidence="11">DKR-6</strain>
    </source>
</reference>
<dbReference type="SMART" id="SM00304">
    <property type="entry name" value="HAMP"/>
    <property type="match status" value="1"/>
</dbReference>
<sequence length="517" mass="54940">MMFRLLTRLRLVTKFRILIGSAILGVIVISALALQSERAQMIEERKAAVRQSVEIAYGIVRQQHQLARDGKISEAVAKQTAIEQLRSLRFAGGEYFFITDERPYIVLHPIKPELEGKDASKILDTQGRPVFVNIVNATRGSGAGHVTYTWPKPGESQPVPKISYAKAYAPWNWVIGSGEYIDNIDAVFRRHALLGIGEATALALLLLLIGRAISKSIIDPINASMRIATAVAAGDLTQNVAVAGKDEASQMLAALNAMNASLTHIVANVRDGAQSVSAASTQIARGNMDLSARTEQQASSLEETASSIEELTSAVQHNAGNAQKANQMATSASEIATRGGATMAEVVQTMEDINGSAQRIADIIGTIDGIAFQTNILALNAAVEAARAGEQGRGFAVVAAEVRTLAHRSASAAKEIKTLIEESVSKVASGSSLVHEAGDTMKDIVAQVQSVREMMAEILAANQEQATGIEQVNRAIIDMDQVTQQNAALVEESAAAADAMRGQADALTHAVSIFKLA</sequence>
<comment type="caution">
    <text evidence="11">The sequence shown here is derived from an EMBL/GenBank/DDBJ whole genome shotgun (WGS) entry which is preliminary data.</text>
</comment>
<dbReference type="InterPro" id="IPR004089">
    <property type="entry name" value="MCPsignal_dom"/>
</dbReference>
<dbReference type="GO" id="GO:0006935">
    <property type="term" value="P:chemotaxis"/>
    <property type="evidence" value="ECO:0007669"/>
    <property type="project" value="InterPro"/>
</dbReference>
<dbReference type="PANTHER" id="PTHR43531">
    <property type="entry name" value="PROTEIN ICFG"/>
    <property type="match status" value="1"/>
</dbReference>
<keyword evidence="5" id="KW-1133">Transmembrane helix</keyword>
<dbReference type="Gene3D" id="1.10.287.950">
    <property type="entry name" value="Methyl-accepting chemotaxis protein"/>
    <property type="match status" value="1"/>
</dbReference>
<dbReference type="Proteomes" id="UP000622890">
    <property type="component" value="Unassembled WGS sequence"/>
</dbReference>
<evidence type="ECO:0000256" key="2">
    <source>
        <dbReference type="ARBA" id="ARBA00022475"/>
    </source>
</evidence>
<dbReference type="SMART" id="SM00283">
    <property type="entry name" value="MA"/>
    <property type="match status" value="1"/>
</dbReference>
<dbReference type="PROSITE" id="PS50111">
    <property type="entry name" value="CHEMOTAXIS_TRANSDUC_2"/>
    <property type="match status" value="1"/>
</dbReference>
<keyword evidence="3" id="KW-0488">Methylation</keyword>
<evidence type="ECO:0000256" key="7">
    <source>
        <dbReference type="ARBA" id="ARBA00029447"/>
    </source>
</evidence>
<dbReference type="SMART" id="SM01049">
    <property type="entry name" value="Cache_2"/>
    <property type="match status" value="1"/>
</dbReference>
<protein>
    <submittedName>
        <fullName evidence="11">Cache domain-containing protein</fullName>
    </submittedName>
</protein>
<dbReference type="Pfam" id="PF00672">
    <property type="entry name" value="HAMP"/>
    <property type="match status" value="1"/>
</dbReference>
<keyword evidence="2" id="KW-1003">Cell membrane</keyword>
<keyword evidence="6" id="KW-0472">Membrane</keyword>
<dbReference type="FunFam" id="1.10.287.950:FF:000001">
    <property type="entry name" value="Methyl-accepting chemotaxis sensory transducer"/>
    <property type="match status" value="1"/>
</dbReference>
<evidence type="ECO:0000256" key="4">
    <source>
        <dbReference type="ARBA" id="ARBA00022692"/>
    </source>
</evidence>
<evidence type="ECO:0000256" key="6">
    <source>
        <dbReference type="ARBA" id="ARBA00023136"/>
    </source>
</evidence>
<dbReference type="GO" id="GO:0004888">
    <property type="term" value="F:transmembrane signaling receptor activity"/>
    <property type="evidence" value="ECO:0007669"/>
    <property type="project" value="InterPro"/>
</dbReference>
<proteinExistence type="inferred from homology"/>
<organism evidence="11 12">
    <name type="scientific">Noviherbaspirillum pedocola</name>
    <dbReference type="NCBI Taxonomy" id="2801341"/>
    <lineage>
        <taxon>Bacteria</taxon>
        <taxon>Pseudomonadati</taxon>
        <taxon>Pseudomonadota</taxon>
        <taxon>Betaproteobacteria</taxon>
        <taxon>Burkholderiales</taxon>
        <taxon>Oxalobacteraceae</taxon>
        <taxon>Noviherbaspirillum</taxon>
    </lineage>
</organism>
<evidence type="ECO:0000256" key="5">
    <source>
        <dbReference type="ARBA" id="ARBA00022989"/>
    </source>
</evidence>
<evidence type="ECO:0000256" key="8">
    <source>
        <dbReference type="PROSITE-ProRule" id="PRU00284"/>
    </source>
</evidence>
<dbReference type="Pfam" id="PF00015">
    <property type="entry name" value="MCPsignal"/>
    <property type="match status" value="1"/>
</dbReference>
<dbReference type="GO" id="GO:0007165">
    <property type="term" value="P:signal transduction"/>
    <property type="evidence" value="ECO:0007669"/>
    <property type="project" value="UniProtKB-KW"/>
</dbReference>
<dbReference type="InterPro" id="IPR003660">
    <property type="entry name" value="HAMP_dom"/>
</dbReference>
<feature type="domain" description="Methyl-accepting transducer" evidence="9">
    <location>
        <begin position="272"/>
        <end position="501"/>
    </location>
</feature>
<dbReference type="PRINTS" id="PR00260">
    <property type="entry name" value="CHEMTRNSDUCR"/>
</dbReference>
<feature type="domain" description="HAMP" evidence="10">
    <location>
        <begin position="215"/>
        <end position="267"/>
    </location>
</feature>
<evidence type="ECO:0000256" key="1">
    <source>
        <dbReference type="ARBA" id="ARBA00004651"/>
    </source>
</evidence>
<accession>A0A934STN3</accession>
<evidence type="ECO:0000259" key="9">
    <source>
        <dbReference type="PROSITE" id="PS50111"/>
    </source>
</evidence>
<dbReference type="InterPro" id="IPR051310">
    <property type="entry name" value="MCP_chemotaxis"/>
</dbReference>
<dbReference type="InterPro" id="IPR033480">
    <property type="entry name" value="sCache_2"/>
</dbReference>
<dbReference type="GO" id="GO:0005886">
    <property type="term" value="C:plasma membrane"/>
    <property type="evidence" value="ECO:0007669"/>
    <property type="project" value="UniProtKB-SubCell"/>
</dbReference>
<evidence type="ECO:0000259" key="10">
    <source>
        <dbReference type="PROSITE" id="PS50885"/>
    </source>
</evidence>
<keyword evidence="4" id="KW-0812">Transmembrane</keyword>
<dbReference type="EMBL" id="JAEPBG010000003">
    <property type="protein sequence ID" value="MBK4735003.1"/>
    <property type="molecule type" value="Genomic_DNA"/>
</dbReference>
<name>A0A934STN3_9BURK</name>
<dbReference type="PROSITE" id="PS50885">
    <property type="entry name" value="HAMP"/>
    <property type="match status" value="1"/>
</dbReference>
<keyword evidence="12" id="KW-1185">Reference proteome</keyword>
<comment type="similarity">
    <text evidence="7">Belongs to the methyl-accepting chemotaxis (MCP) protein family.</text>
</comment>
<dbReference type="SUPFAM" id="SSF58104">
    <property type="entry name" value="Methyl-accepting chemotaxis protein (MCP) signaling domain"/>
    <property type="match status" value="1"/>
</dbReference>
<dbReference type="Pfam" id="PF17200">
    <property type="entry name" value="sCache_2"/>
    <property type="match status" value="1"/>
</dbReference>